<keyword evidence="1" id="KW-0812">Transmembrane</keyword>
<evidence type="ECO:0008006" key="4">
    <source>
        <dbReference type="Google" id="ProtNLM"/>
    </source>
</evidence>
<feature type="transmembrane region" description="Helical" evidence="1">
    <location>
        <begin position="163"/>
        <end position="183"/>
    </location>
</feature>
<dbReference type="AlphaFoldDB" id="A0A1H6FTX5"/>
<feature type="transmembrane region" description="Helical" evidence="1">
    <location>
        <begin position="189"/>
        <end position="208"/>
    </location>
</feature>
<keyword evidence="1" id="KW-1133">Transmembrane helix</keyword>
<gene>
    <name evidence="2" type="ORF">SAMN04487967_1364</name>
</gene>
<dbReference type="RefSeq" id="WP_090506251.1">
    <property type="nucleotide sequence ID" value="NZ_FNWL01000001.1"/>
</dbReference>
<accession>A0A1H6FTX5</accession>
<keyword evidence="3" id="KW-1185">Reference proteome</keyword>
<protein>
    <recommendedName>
        <fullName evidence="4">PH domain-containing protein</fullName>
    </recommendedName>
</protein>
<reference evidence="3" key="1">
    <citation type="submission" date="2016-10" db="EMBL/GenBank/DDBJ databases">
        <authorList>
            <person name="Varghese N."/>
            <person name="Submissions S."/>
        </authorList>
    </citation>
    <scope>NUCLEOTIDE SEQUENCE [LARGE SCALE GENOMIC DNA]</scope>
    <source>
        <strain evidence="3">CGMCC 1.8981</strain>
    </source>
</reference>
<evidence type="ECO:0000313" key="3">
    <source>
        <dbReference type="Proteomes" id="UP000199112"/>
    </source>
</evidence>
<feature type="transmembrane region" description="Helical" evidence="1">
    <location>
        <begin position="30"/>
        <end position="54"/>
    </location>
</feature>
<dbReference type="InterPro" id="IPR036259">
    <property type="entry name" value="MFS_trans_sf"/>
</dbReference>
<name>A0A1H6FTX5_9EURY</name>
<feature type="transmembrane region" description="Helical" evidence="1">
    <location>
        <begin position="94"/>
        <end position="113"/>
    </location>
</feature>
<dbReference type="Proteomes" id="UP000199112">
    <property type="component" value="Unassembled WGS sequence"/>
</dbReference>
<dbReference type="SUPFAM" id="SSF103473">
    <property type="entry name" value="MFS general substrate transporter"/>
    <property type="match status" value="1"/>
</dbReference>
<evidence type="ECO:0000313" key="2">
    <source>
        <dbReference type="EMBL" id="SEH13423.1"/>
    </source>
</evidence>
<feature type="transmembrane region" description="Helical" evidence="1">
    <location>
        <begin position="119"/>
        <end position="142"/>
    </location>
</feature>
<sequence>MAENKVIVAAHNAPDSAGSIDRTPERPDRVFQVASGVYGGVLLAGLATILAGAIDGWPASLESTSAGGFVAGALGGILLARVDQRLPIRLGRSAVRRVALALPALVFLGTWFAPFDTPANHVTLVIALLVFATGYALSQLAGNRYVDAMTPGSPDRTWEWEPVGTPAADIVIAIMWAVLAVGNAAVGNWLAGLGWLTIAGFWAVSCLVEGRWSFGPGRERCEVQCYDGGLVRRRPYTKGFVAWDDVDHVRLRGGELVLDSGLRDVRFDRDELADPDAFLDAVDKRLASGTEPSDGR</sequence>
<dbReference type="EMBL" id="FNWL01000001">
    <property type="protein sequence ID" value="SEH13423.1"/>
    <property type="molecule type" value="Genomic_DNA"/>
</dbReference>
<proteinExistence type="predicted"/>
<keyword evidence="1" id="KW-0472">Membrane</keyword>
<organism evidence="2 3">
    <name type="scientific">Natronorubrum sediminis</name>
    <dbReference type="NCBI Taxonomy" id="640943"/>
    <lineage>
        <taxon>Archaea</taxon>
        <taxon>Methanobacteriati</taxon>
        <taxon>Methanobacteriota</taxon>
        <taxon>Stenosarchaea group</taxon>
        <taxon>Halobacteria</taxon>
        <taxon>Halobacteriales</taxon>
        <taxon>Natrialbaceae</taxon>
        <taxon>Natronorubrum</taxon>
    </lineage>
</organism>
<evidence type="ECO:0000256" key="1">
    <source>
        <dbReference type="SAM" id="Phobius"/>
    </source>
</evidence>
<feature type="transmembrane region" description="Helical" evidence="1">
    <location>
        <begin position="66"/>
        <end position="82"/>
    </location>
</feature>